<name>A0A918YGP4_9ACTN</name>
<dbReference type="Gene3D" id="3.90.820.10">
    <property type="entry name" value="Structural Genomics, Unknown Function 30-nov-00 1gh9 Mol_id"/>
    <property type="match status" value="1"/>
</dbReference>
<dbReference type="InterPro" id="IPR037407">
    <property type="entry name" value="MLP_fam"/>
</dbReference>
<dbReference type="Pfam" id="PF03621">
    <property type="entry name" value="MbtH"/>
    <property type="match status" value="1"/>
</dbReference>
<gene>
    <name evidence="2" type="ORF">GCM10010339_30650</name>
</gene>
<dbReference type="PANTHER" id="PTHR38444">
    <property type="entry name" value="ENTEROBACTIN BIOSYNTHESIS PROTEIN YBDZ"/>
    <property type="match status" value="1"/>
</dbReference>
<dbReference type="GO" id="GO:0019290">
    <property type="term" value="P:siderophore biosynthetic process"/>
    <property type="evidence" value="ECO:0007669"/>
    <property type="project" value="TreeGrafter"/>
</dbReference>
<dbReference type="AlphaFoldDB" id="A0A918YGP4"/>
<dbReference type="InterPro" id="IPR005153">
    <property type="entry name" value="MbtH-like_dom"/>
</dbReference>
<evidence type="ECO:0000259" key="1">
    <source>
        <dbReference type="SMART" id="SM00923"/>
    </source>
</evidence>
<dbReference type="SUPFAM" id="SSF160582">
    <property type="entry name" value="MbtH-like"/>
    <property type="match status" value="1"/>
</dbReference>
<dbReference type="GO" id="GO:0005829">
    <property type="term" value="C:cytosol"/>
    <property type="evidence" value="ECO:0007669"/>
    <property type="project" value="TreeGrafter"/>
</dbReference>
<reference evidence="2" key="1">
    <citation type="journal article" date="2014" name="Int. J. Syst. Evol. Microbiol.">
        <title>Complete genome sequence of Corynebacterium casei LMG S-19264T (=DSM 44701T), isolated from a smear-ripened cheese.</title>
        <authorList>
            <consortium name="US DOE Joint Genome Institute (JGI-PGF)"/>
            <person name="Walter F."/>
            <person name="Albersmeier A."/>
            <person name="Kalinowski J."/>
            <person name="Ruckert C."/>
        </authorList>
    </citation>
    <scope>NUCLEOTIDE SEQUENCE</scope>
    <source>
        <strain evidence="2">JCM 4714</strain>
    </source>
</reference>
<dbReference type="InterPro" id="IPR038020">
    <property type="entry name" value="MbtH-like_sf"/>
</dbReference>
<evidence type="ECO:0000313" key="2">
    <source>
        <dbReference type="EMBL" id="GHE03396.1"/>
    </source>
</evidence>
<dbReference type="SMART" id="SM00923">
    <property type="entry name" value="MbtH"/>
    <property type="match status" value="1"/>
</dbReference>
<reference evidence="2" key="2">
    <citation type="submission" date="2020-09" db="EMBL/GenBank/DDBJ databases">
        <authorList>
            <person name="Sun Q."/>
            <person name="Ohkuma M."/>
        </authorList>
    </citation>
    <scope>NUCLEOTIDE SEQUENCE</scope>
    <source>
        <strain evidence="2">JCM 4714</strain>
    </source>
</reference>
<dbReference type="Proteomes" id="UP000655443">
    <property type="component" value="Unassembled WGS sequence"/>
</dbReference>
<keyword evidence="3" id="KW-1185">Reference proteome</keyword>
<proteinExistence type="predicted"/>
<protein>
    <recommendedName>
        <fullName evidence="1">MbtH-like domain-containing protein</fullName>
    </recommendedName>
</protein>
<comment type="caution">
    <text evidence="2">The sequence shown here is derived from an EMBL/GenBank/DDBJ whole genome shotgun (WGS) entry which is preliminary data.</text>
</comment>
<dbReference type="PANTHER" id="PTHR38444:SF1">
    <property type="entry name" value="ENTEROBACTIN BIOSYNTHESIS PROTEIN YBDZ"/>
    <property type="match status" value="1"/>
</dbReference>
<organism evidence="2 3">
    <name type="scientific">Streptomyces alanosinicus</name>
    <dbReference type="NCBI Taxonomy" id="68171"/>
    <lineage>
        <taxon>Bacteria</taxon>
        <taxon>Bacillati</taxon>
        <taxon>Actinomycetota</taxon>
        <taxon>Actinomycetes</taxon>
        <taxon>Kitasatosporales</taxon>
        <taxon>Streptomycetaceae</taxon>
        <taxon>Streptomyces</taxon>
    </lineage>
</organism>
<accession>A0A918YGP4</accession>
<evidence type="ECO:0000313" key="3">
    <source>
        <dbReference type="Proteomes" id="UP000655443"/>
    </source>
</evidence>
<dbReference type="EMBL" id="BMVG01000005">
    <property type="protein sequence ID" value="GHE03396.1"/>
    <property type="molecule type" value="Genomic_DNA"/>
</dbReference>
<feature type="domain" description="MbtH-like" evidence="1">
    <location>
        <begin position="24"/>
        <end position="74"/>
    </location>
</feature>
<sequence>MTPARQCPSYVRLTFDSRSDTMSNPFEDNDARYLVLRNDEGQHSLWPAFAAVPDGWATVHGEADRQECLDYVEEHWTDMRPASLIRASDG</sequence>